<dbReference type="SUPFAM" id="SSF51316">
    <property type="entry name" value="Mss4-like"/>
    <property type="match status" value="1"/>
</dbReference>
<evidence type="ECO:0000256" key="4">
    <source>
        <dbReference type="ARBA" id="ARBA00048488"/>
    </source>
</evidence>
<dbReference type="Gene3D" id="3.40.30.10">
    <property type="entry name" value="Glutaredoxin"/>
    <property type="match status" value="1"/>
</dbReference>
<gene>
    <name evidence="6" type="ORF">CCMP2556_LOCUS38034</name>
</gene>
<organism evidence="6 7">
    <name type="scientific">Durusdinium trenchii</name>
    <dbReference type="NCBI Taxonomy" id="1381693"/>
    <lineage>
        <taxon>Eukaryota</taxon>
        <taxon>Sar</taxon>
        <taxon>Alveolata</taxon>
        <taxon>Dinophyceae</taxon>
        <taxon>Suessiales</taxon>
        <taxon>Symbiodiniaceae</taxon>
        <taxon>Durusdinium</taxon>
    </lineage>
</organism>
<dbReference type="SUPFAM" id="SSF52833">
    <property type="entry name" value="Thioredoxin-like"/>
    <property type="match status" value="1"/>
</dbReference>
<comment type="caution">
    <text evidence="6">The sequence shown here is derived from an EMBL/GenBank/DDBJ whole genome shotgun (WGS) entry which is preliminary data.</text>
</comment>
<protein>
    <recommendedName>
        <fullName evidence="2">peptide-methionine (R)-S-oxide reductase</fullName>
        <ecNumber evidence="2">1.8.4.12</ecNumber>
    </recommendedName>
</protein>
<dbReference type="PROSITE" id="PS51790">
    <property type="entry name" value="MSRB"/>
    <property type="match status" value="1"/>
</dbReference>
<keyword evidence="7" id="KW-1185">Reference proteome</keyword>
<feature type="domain" description="MsrB" evidence="5">
    <location>
        <begin position="73"/>
        <end position="198"/>
    </location>
</feature>
<dbReference type="InterPro" id="IPR011057">
    <property type="entry name" value="Mss4-like_sf"/>
</dbReference>
<keyword evidence="3" id="KW-0560">Oxidoreductase</keyword>
<evidence type="ECO:0000259" key="5">
    <source>
        <dbReference type="PROSITE" id="PS51790"/>
    </source>
</evidence>
<evidence type="ECO:0000313" key="6">
    <source>
        <dbReference type="EMBL" id="CAK9077158.1"/>
    </source>
</evidence>
<dbReference type="InterPro" id="IPR002579">
    <property type="entry name" value="Met_Sox_Rdtase_MsrB_dom"/>
</dbReference>
<evidence type="ECO:0000256" key="3">
    <source>
        <dbReference type="ARBA" id="ARBA00023002"/>
    </source>
</evidence>
<dbReference type="InterPro" id="IPR014025">
    <property type="entry name" value="Glutaredoxin_subgr"/>
</dbReference>
<proteinExistence type="inferred from homology"/>
<dbReference type="InterPro" id="IPR036249">
    <property type="entry name" value="Thioredoxin-like_sf"/>
</dbReference>
<dbReference type="PANTHER" id="PTHR10173:SF52">
    <property type="entry name" value="METHIONINE-R-SULFOXIDE REDUCTASE B1"/>
    <property type="match status" value="1"/>
</dbReference>
<evidence type="ECO:0000256" key="1">
    <source>
        <dbReference type="ARBA" id="ARBA00007174"/>
    </source>
</evidence>
<reference evidence="6 7" key="1">
    <citation type="submission" date="2024-02" db="EMBL/GenBank/DDBJ databases">
        <authorList>
            <person name="Chen Y."/>
            <person name="Shah S."/>
            <person name="Dougan E. K."/>
            <person name="Thang M."/>
            <person name="Chan C."/>
        </authorList>
    </citation>
    <scope>NUCLEOTIDE SEQUENCE [LARGE SCALE GENOMIC DNA]</scope>
</reference>
<dbReference type="EC" id="1.8.4.12" evidence="2"/>
<evidence type="ECO:0000256" key="2">
    <source>
        <dbReference type="ARBA" id="ARBA00012499"/>
    </source>
</evidence>
<comment type="similarity">
    <text evidence="1">Belongs to the MsrB Met sulfoxide reductase family.</text>
</comment>
<dbReference type="Gene3D" id="2.170.150.20">
    <property type="entry name" value="Peptide methionine sulfoxide reductase"/>
    <property type="match status" value="1"/>
</dbReference>
<name>A0ABP0PMB1_9DINO</name>
<dbReference type="PRINTS" id="PR00160">
    <property type="entry name" value="GLUTAREDOXIN"/>
</dbReference>
<dbReference type="Pfam" id="PF01641">
    <property type="entry name" value="SelR"/>
    <property type="match status" value="1"/>
</dbReference>
<accession>A0ABP0PMB1</accession>
<dbReference type="InterPro" id="IPR028427">
    <property type="entry name" value="Met_Sox_Rdtase_MsrB"/>
</dbReference>
<dbReference type="PROSITE" id="PS51354">
    <property type="entry name" value="GLUTAREDOXIN_2"/>
    <property type="match status" value="1"/>
</dbReference>
<dbReference type="Proteomes" id="UP001642484">
    <property type="component" value="Unassembled WGS sequence"/>
</dbReference>
<dbReference type="PANTHER" id="PTHR10173">
    <property type="entry name" value="METHIONINE SULFOXIDE REDUCTASE"/>
    <property type="match status" value="1"/>
</dbReference>
<evidence type="ECO:0000313" key="7">
    <source>
        <dbReference type="Proteomes" id="UP001642484"/>
    </source>
</evidence>
<comment type="catalytic activity">
    <reaction evidence="4">
        <text>L-methionyl-[protein] + [thioredoxin]-disulfide + H2O = L-methionyl-(R)-S-oxide-[protein] + [thioredoxin]-dithiol</text>
        <dbReference type="Rhea" id="RHEA:24164"/>
        <dbReference type="Rhea" id="RHEA-COMP:10698"/>
        <dbReference type="Rhea" id="RHEA-COMP:10700"/>
        <dbReference type="Rhea" id="RHEA-COMP:12313"/>
        <dbReference type="Rhea" id="RHEA-COMP:12314"/>
        <dbReference type="ChEBI" id="CHEBI:15377"/>
        <dbReference type="ChEBI" id="CHEBI:16044"/>
        <dbReference type="ChEBI" id="CHEBI:29950"/>
        <dbReference type="ChEBI" id="CHEBI:45764"/>
        <dbReference type="ChEBI" id="CHEBI:50058"/>
        <dbReference type="EC" id="1.8.4.12"/>
    </reaction>
</comment>
<dbReference type="EMBL" id="CAXAMN010023361">
    <property type="protein sequence ID" value="CAK9077158.1"/>
    <property type="molecule type" value="Genomic_DNA"/>
</dbReference>
<sequence length="198" mass="22206">MQDTFAELTRARTVPRIFVKGQCLGGCDDLMAIEESGQLQKVLEGKSFQINVSEAQQLKTSTSAEKLNQFFRQDQWRQKLDPRRYRVRFQLPAVCVVPEVFWQSGTPTAGDRATRLSRGYFACGACGLPLYSAKSKFRSNCGWPVFKTCYYSEDAGGCHVGTVSEFGGLEIVCNRCASHLGHVFFDSFKPDNPNGERH</sequence>